<dbReference type="RefSeq" id="WP_132251478.1">
    <property type="nucleotide sequence ID" value="NZ_SMAL01000003.1"/>
</dbReference>
<dbReference type="AlphaFoldDB" id="A0A4V2V0F3"/>
<gene>
    <name evidence="1" type="ORF">EDC18_103338</name>
</gene>
<organism evidence="1 2">
    <name type="scientific">Natranaerovirga pectinivora</name>
    <dbReference type="NCBI Taxonomy" id="682400"/>
    <lineage>
        <taxon>Bacteria</taxon>
        <taxon>Bacillati</taxon>
        <taxon>Bacillota</taxon>
        <taxon>Clostridia</taxon>
        <taxon>Lachnospirales</taxon>
        <taxon>Natranaerovirgaceae</taxon>
        <taxon>Natranaerovirga</taxon>
    </lineage>
</organism>
<dbReference type="OrthoDB" id="9796085at2"/>
<dbReference type="GO" id="GO:0019441">
    <property type="term" value="P:L-tryptophan catabolic process to kynurenine"/>
    <property type="evidence" value="ECO:0007669"/>
    <property type="project" value="InterPro"/>
</dbReference>
<dbReference type="Gene3D" id="3.50.30.50">
    <property type="entry name" value="Putative cyclase"/>
    <property type="match status" value="1"/>
</dbReference>
<dbReference type="InterPro" id="IPR007325">
    <property type="entry name" value="KFase/CYL"/>
</dbReference>
<keyword evidence="2" id="KW-1185">Reference proteome</keyword>
<dbReference type="EMBL" id="SMAL01000003">
    <property type="protein sequence ID" value="TCT15630.1"/>
    <property type="molecule type" value="Genomic_DNA"/>
</dbReference>
<accession>A0A4V2V0F3</accession>
<evidence type="ECO:0000313" key="1">
    <source>
        <dbReference type="EMBL" id="TCT15630.1"/>
    </source>
</evidence>
<sequence length="66" mass="7727">MKGFIDLSCTIENGMPVHPFDSEVKLYQDRFLEKNKYNNSRLETGMHAGTHIDIPRHLFAFCNKNR</sequence>
<proteinExistence type="predicted"/>
<reference evidence="1 2" key="1">
    <citation type="submission" date="2019-03" db="EMBL/GenBank/DDBJ databases">
        <title>Genomic Encyclopedia of Type Strains, Phase IV (KMG-IV): sequencing the most valuable type-strain genomes for metagenomic binning, comparative biology and taxonomic classification.</title>
        <authorList>
            <person name="Goeker M."/>
        </authorList>
    </citation>
    <scope>NUCLEOTIDE SEQUENCE [LARGE SCALE GENOMIC DNA]</scope>
    <source>
        <strain evidence="1 2">DSM 24629</strain>
    </source>
</reference>
<dbReference type="GO" id="GO:0004061">
    <property type="term" value="F:arylformamidase activity"/>
    <property type="evidence" value="ECO:0007669"/>
    <property type="project" value="InterPro"/>
</dbReference>
<comment type="caution">
    <text evidence="1">The sequence shown here is derived from an EMBL/GenBank/DDBJ whole genome shotgun (WGS) entry which is preliminary data.</text>
</comment>
<dbReference type="Pfam" id="PF04199">
    <property type="entry name" value="Cyclase"/>
    <property type="match status" value="1"/>
</dbReference>
<dbReference type="SUPFAM" id="SSF102198">
    <property type="entry name" value="Putative cyclase"/>
    <property type="match status" value="1"/>
</dbReference>
<dbReference type="Proteomes" id="UP000294902">
    <property type="component" value="Unassembled WGS sequence"/>
</dbReference>
<dbReference type="InterPro" id="IPR037175">
    <property type="entry name" value="KFase_sf"/>
</dbReference>
<evidence type="ECO:0000313" key="2">
    <source>
        <dbReference type="Proteomes" id="UP000294902"/>
    </source>
</evidence>
<name>A0A4V2V0F3_9FIRM</name>
<protein>
    <submittedName>
        <fullName evidence="1">Putative cyclase</fullName>
    </submittedName>
</protein>